<protein>
    <submittedName>
        <fullName evidence="2">Uncharacterized protein</fullName>
    </submittedName>
</protein>
<proteinExistence type="predicted"/>
<reference evidence="2" key="1">
    <citation type="journal article" date="2020" name="Stud. Mycol.">
        <title>101 Dothideomycetes genomes: a test case for predicting lifestyles and emergence of pathogens.</title>
        <authorList>
            <person name="Haridas S."/>
            <person name="Albert R."/>
            <person name="Binder M."/>
            <person name="Bloem J."/>
            <person name="Labutti K."/>
            <person name="Salamov A."/>
            <person name="Andreopoulos B."/>
            <person name="Baker S."/>
            <person name="Barry K."/>
            <person name="Bills G."/>
            <person name="Bluhm B."/>
            <person name="Cannon C."/>
            <person name="Castanera R."/>
            <person name="Culley D."/>
            <person name="Daum C."/>
            <person name="Ezra D."/>
            <person name="Gonzalez J."/>
            <person name="Henrissat B."/>
            <person name="Kuo A."/>
            <person name="Liang C."/>
            <person name="Lipzen A."/>
            <person name="Lutzoni F."/>
            <person name="Magnuson J."/>
            <person name="Mondo S."/>
            <person name="Nolan M."/>
            <person name="Ohm R."/>
            <person name="Pangilinan J."/>
            <person name="Park H.-J."/>
            <person name="Ramirez L."/>
            <person name="Alfaro M."/>
            <person name="Sun H."/>
            <person name="Tritt A."/>
            <person name="Yoshinaga Y."/>
            <person name="Zwiers L.-H."/>
            <person name="Turgeon B."/>
            <person name="Goodwin S."/>
            <person name="Spatafora J."/>
            <person name="Crous P."/>
            <person name="Grigoriev I."/>
        </authorList>
    </citation>
    <scope>NUCLEOTIDE SEQUENCE</scope>
    <source>
        <strain evidence="2">CBS 133067</strain>
    </source>
</reference>
<dbReference type="EMBL" id="ML978125">
    <property type="protein sequence ID" value="KAF2099680.1"/>
    <property type="molecule type" value="Genomic_DNA"/>
</dbReference>
<gene>
    <name evidence="2" type="ORF">NA57DRAFT_75183</name>
</gene>
<evidence type="ECO:0000313" key="2">
    <source>
        <dbReference type="EMBL" id="KAF2099680.1"/>
    </source>
</evidence>
<accession>A0A9P4IDN7</accession>
<keyword evidence="1" id="KW-1133">Transmembrane helix</keyword>
<feature type="transmembrane region" description="Helical" evidence="1">
    <location>
        <begin position="105"/>
        <end position="130"/>
    </location>
</feature>
<organism evidence="2 3">
    <name type="scientific">Rhizodiscina lignyota</name>
    <dbReference type="NCBI Taxonomy" id="1504668"/>
    <lineage>
        <taxon>Eukaryota</taxon>
        <taxon>Fungi</taxon>
        <taxon>Dikarya</taxon>
        <taxon>Ascomycota</taxon>
        <taxon>Pezizomycotina</taxon>
        <taxon>Dothideomycetes</taxon>
        <taxon>Pleosporomycetidae</taxon>
        <taxon>Aulographales</taxon>
        <taxon>Rhizodiscinaceae</taxon>
        <taxon>Rhizodiscina</taxon>
    </lineage>
</organism>
<sequence length="252" mass="27589">MACSPGVLLFASLALLLITSILVLIFASQVLQDYVVYLSTPYHPEVHTNVPDLPTFQAHMLSIWPVYISCTSAGCSIAITLLSICYRDCGNSRDRSCFQARYKRIYISFVFLLANALLAMVAFLCTWIVFSNTSSQDSTNDAQKEKCAMADPVYNDYCGGPKQFRYILIPYLITAISAAVFGLRFLMAEERADTGIDARNGSDIEMDLPPRYETTDSNVCSGPLGHVGGTEAAFKAGKYEQSTAASEDSVNS</sequence>
<keyword evidence="1" id="KW-0812">Transmembrane</keyword>
<comment type="caution">
    <text evidence="2">The sequence shown here is derived from an EMBL/GenBank/DDBJ whole genome shotgun (WGS) entry which is preliminary data.</text>
</comment>
<evidence type="ECO:0000256" key="1">
    <source>
        <dbReference type="SAM" id="Phobius"/>
    </source>
</evidence>
<dbReference type="Proteomes" id="UP000799772">
    <property type="component" value="Unassembled WGS sequence"/>
</dbReference>
<feature type="transmembrane region" description="Helical" evidence="1">
    <location>
        <begin position="56"/>
        <end position="84"/>
    </location>
</feature>
<name>A0A9P4IDN7_9PEZI</name>
<keyword evidence="1" id="KW-0472">Membrane</keyword>
<feature type="transmembrane region" description="Helical" evidence="1">
    <location>
        <begin position="164"/>
        <end position="186"/>
    </location>
</feature>
<evidence type="ECO:0000313" key="3">
    <source>
        <dbReference type="Proteomes" id="UP000799772"/>
    </source>
</evidence>
<dbReference type="AlphaFoldDB" id="A0A9P4IDN7"/>
<keyword evidence="3" id="KW-1185">Reference proteome</keyword>